<dbReference type="EMBL" id="CP002583">
    <property type="protein sequence ID" value="ADZ90007.1"/>
    <property type="molecule type" value="Genomic_DNA"/>
</dbReference>
<dbReference type="AlphaFoldDB" id="F2K213"/>
<keyword evidence="3" id="KW-1185">Reference proteome</keyword>
<feature type="region of interest" description="Disordered" evidence="1">
    <location>
        <begin position="23"/>
        <end position="55"/>
    </location>
</feature>
<evidence type="ECO:0000313" key="2">
    <source>
        <dbReference type="EMBL" id="ADZ90007.1"/>
    </source>
</evidence>
<organism evidence="2 3">
    <name type="scientific">Marinomonas mediterranea (strain ATCC 700492 / JCM 21426 / NBRC 103028 / MMB-1)</name>
    <dbReference type="NCBI Taxonomy" id="717774"/>
    <lineage>
        <taxon>Bacteria</taxon>
        <taxon>Pseudomonadati</taxon>
        <taxon>Pseudomonadota</taxon>
        <taxon>Gammaproteobacteria</taxon>
        <taxon>Oceanospirillales</taxon>
        <taxon>Oceanospirillaceae</taxon>
        <taxon>Marinomonas</taxon>
    </lineage>
</organism>
<dbReference type="eggNOG" id="ENOG5032S51">
    <property type="taxonomic scope" value="Bacteria"/>
</dbReference>
<dbReference type="Proteomes" id="UP000001062">
    <property type="component" value="Chromosome"/>
</dbReference>
<evidence type="ECO:0000256" key="1">
    <source>
        <dbReference type="SAM" id="MobiDB-lite"/>
    </source>
</evidence>
<protein>
    <recommendedName>
        <fullName evidence="4">Lipoprotein</fullName>
    </recommendedName>
</protein>
<dbReference type="PROSITE" id="PS51257">
    <property type="entry name" value="PROKAR_LIPOPROTEIN"/>
    <property type="match status" value="1"/>
</dbReference>
<reference evidence="2 3" key="1">
    <citation type="journal article" date="2012" name="Stand. Genomic Sci.">
        <title>Complete genome sequence of the melanogenic marine bacterium Marinomonas mediterranea type strain (MMB-1(T)).</title>
        <authorList>
            <person name="Lucas-Elio P."/>
            <person name="Goodwin L."/>
            <person name="Woyke T."/>
            <person name="Pitluck S."/>
            <person name="Nolan M."/>
            <person name="Kyrpides N.C."/>
            <person name="Detter J.C."/>
            <person name="Copeland A."/>
            <person name="Teshima H."/>
            <person name="Bruce D."/>
            <person name="Detter C."/>
            <person name="Tapia R."/>
            <person name="Han S."/>
            <person name="Land M.L."/>
            <person name="Ivanova N."/>
            <person name="Mikhailova N."/>
            <person name="Johnston A.W."/>
            <person name="Sanchez-Amat A."/>
        </authorList>
    </citation>
    <scope>NUCLEOTIDE SEQUENCE [LARGE SCALE GENOMIC DNA]</scope>
    <source>
        <strain evidence="3">ATCC 700492 / JCM 21426 / NBRC 103028 / MMB-1</strain>
    </source>
</reference>
<dbReference type="KEGG" id="mme:Marme_0724"/>
<dbReference type="PATRIC" id="fig|717774.3.peg.751"/>
<feature type="compositionally biased region" description="Polar residues" evidence="1">
    <location>
        <begin position="27"/>
        <end position="55"/>
    </location>
</feature>
<evidence type="ECO:0008006" key="4">
    <source>
        <dbReference type="Google" id="ProtNLM"/>
    </source>
</evidence>
<accession>F2K213</accession>
<evidence type="ECO:0000313" key="3">
    <source>
        <dbReference type="Proteomes" id="UP000001062"/>
    </source>
</evidence>
<name>F2K213_MARM1</name>
<dbReference type="RefSeq" id="WP_013659912.1">
    <property type="nucleotide sequence ID" value="NC_015276.1"/>
</dbReference>
<gene>
    <name evidence="2" type="ordered locus">Marme_0724</name>
</gene>
<proteinExistence type="predicted"/>
<dbReference type="OrthoDB" id="9852089at2"/>
<sequence precursor="true">MFKYSIAIVFFALLTGCGGGSGTGSSAQNEADSNNNGVGSTPSNDSTVGTTSELKTSSDFDFSNNQNLSLDIQLAQFSDERVMVNVCLPQASSPDQVAMDSPAIDYSQCLYKATITHGELQVPLTLAKHNHLLILELRAYSDLSTKTTYQWQPTDGSYWVVR</sequence>
<dbReference type="HOGENOM" id="CLU_1633424_0_0_6"/>